<dbReference type="Proteomes" id="UP001054945">
    <property type="component" value="Unassembled WGS sequence"/>
</dbReference>
<organism evidence="2 3">
    <name type="scientific">Caerostris extrusa</name>
    <name type="common">Bark spider</name>
    <name type="synonym">Caerostris bankana</name>
    <dbReference type="NCBI Taxonomy" id="172846"/>
    <lineage>
        <taxon>Eukaryota</taxon>
        <taxon>Metazoa</taxon>
        <taxon>Ecdysozoa</taxon>
        <taxon>Arthropoda</taxon>
        <taxon>Chelicerata</taxon>
        <taxon>Arachnida</taxon>
        <taxon>Araneae</taxon>
        <taxon>Araneomorphae</taxon>
        <taxon>Entelegynae</taxon>
        <taxon>Araneoidea</taxon>
        <taxon>Araneidae</taxon>
        <taxon>Caerostris</taxon>
    </lineage>
</organism>
<feature type="compositionally biased region" description="Basic and acidic residues" evidence="1">
    <location>
        <begin position="12"/>
        <end position="26"/>
    </location>
</feature>
<protein>
    <submittedName>
        <fullName evidence="2">Uncharacterized protein</fullName>
    </submittedName>
</protein>
<name>A0AAV4V7I5_CAEEX</name>
<dbReference type="EMBL" id="BPLR01014065">
    <property type="protein sequence ID" value="GIY66057.1"/>
    <property type="molecule type" value="Genomic_DNA"/>
</dbReference>
<evidence type="ECO:0000313" key="3">
    <source>
        <dbReference type="Proteomes" id="UP001054945"/>
    </source>
</evidence>
<gene>
    <name evidence="2" type="ORF">CEXT_441861</name>
</gene>
<evidence type="ECO:0000256" key="1">
    <source>
        <dbReference type="SAM" id="MobiDB-lite"/>
    </source>
</evidence>
<accession>A0AAV4V7I5</accession>
<comment type="caution">
    <text evidence="2">The sequence shown here is derived from an EMBL/GenBank/DDBJ whole genome shotgun (WGS) entry which is preliminary data.</text>
</comment>
<keyword evidence="3" id="KW-1185">Reference proteome</keyword>
<reference evidence="2 3" key="1">
    <citation type="submission" date="2021-06" db="EMBL/GenBank/DDBJ databases">
        <title>Caerostris extrusa draft genome.</title>
        <authorList>
            <person name="Kono N."/>
            <person name="Arakawa K."/>
        </authorList>
    </citation>
    <scope>NUCLEOTIDE SEQUENCE [LARGE SCALE GENOMIC DNA]</scope>
</reference>
<proteinExistence type="predicted"/>
<sequence length="83" mass="9443">MRYCNHLVIGQEQKHQSDRGSAEEFVKTANTPQPETSRTSEVPISPILITAVLLKELKCIIDTFPKFTDAIKQVRIQLINFES</sequence>
<feature type="region of interest" description="Disordered" evidence="1">
    <location>
        <begin position="9"/>
        <end position="40"/>
    </location>
</feature>
<evidence type="ECO:0000313" key="2">
    <source>
        <dbReference type="EMBL" id="GIY66057.1"/>
    </source>
</evidence>
<feature type="compositionally biased region" description="Polar residues" evidence="1">
    <location>
        <begin position="28"/>
        <end position="40"/>
    </location>
</feature>
<dbReference type="AlphaFoldDB" id="A0AAV4V7I5"/>